<dbReference type="SMART" id="SM00332">
    <property type="entry name" value="PP2Cc"/>
    <property type="match status" value="1"/>
</dbReference>
<evidence type="ECO:0000259" key="2">
    <source>
        <dbReference type="PROSITE" id="PS51746"/>
    </source>
</evidence>
<reference evidence="3 4" key="1">
    <citation type="journal article" date="2015" name="Genome Biol. Evol.">
        <title>Phylogenomic analyses indicate that early fungi evolved digesting cell walls of algal ancestors of land plants.</title>
        <authorList>
            <person name="Chang Y."/>
            <person name="Wang S."/>
            <person name="Sekimoto S."/>
            <person name="Aerts A.L."/>
            <person name="Choi C."/>
            <person name="Clum A."/>
            <person name="LaButti K.M."/>
            <person name="Lindquist E.A."/>
            <person name="Yee Ngan C."/>
            <person name="Ohm R.A."/>
            <person name="Salamov A.A."/>
            <person name="Grigoriev I.V."/>
            <person name="Spatafora J.W."/>
            <person name="Berbee M.L."/>
        </authorList>
    </citation>
    <scope>NUCLEOTIDE SEQUENCE [LARGE SCALE GENOMIC DNA]</scope>
    <source>
        <strain evidence="3 4">NRRL 28638</strain>
    </source>
</reference>
<dbReference type="InterPro" id="IPR036457">
    <property type="entry name" value="PPM-type-like_dom_sf"/>
</dbReference>
<keyword evidence="1" id="KW-0904">Protein phosphatase</keyword>
<comment type="catalytic activity">
    <reaction evidence="1">
        <text>O-phospho-L-threonyl-[protein] + H2O = L-threonyl-[protein] + phosphate</text>
        <dbReference type="Rhea" id="RHEA:47004"/>
        <dbReference type="Rhea" id="RHEA-COMP:11060"/>
        <dbReference type="Rhea" id="RHEA-COMP:11605"/>
        <dbReference type="ChEBI" id="CHEBI:15377"/>
        <dbReference type="ChEBI" id="CHEBI:30013"/>
        <dbReference type="ChEBI" id="CHEBI:43474"/>
        <dbReference type="ChEBI" id="CHEBI:61977"/>
        <dbReference type="EC" id="3.1.3.16"/>
    </reaction>
</comment>
<sequence length="327" mass="35325">MVGLTTLGVSSSSNFFTTSASNNDSAAATDKPSSKGCHLTVAAAWSPKRPRSDLPNWCAADCGEDAYFVAENKSSYCIGIADGVGGWGDIGVDPSQFAWELMNNAQGTALKQEQEIDPQVVLDNSYKTLVSEGNVEAGSSTACILSVDKASGIIKSSNLGDSGYLIIRNHTPLYRSRENTHYFNAPYQLSIVPPELDRGNNIKNTPADADQDSYQLEHGDFVVLGTDGLFDNLFNEEIISTIDLAPPPNLDVANCTDNSVIRMKIQNMASELVKKSKQVANDKTKMTPFSKAAQEHGYRYSGGKIDDITVVVLYVDMAGQNQLKPHI</sequence>
<gene>
    <name evidence="3" type="ORF">CONCODRAFT_36013</name>
</gene>
<evidence type="ECO:0000313" key="4">
    <source>
        <dbReference type="Proteomes" id="UP000070444"/>
    </source>
</evidence>
<proteinExistence type="inferred from homology"/>
<keyword evidence="1" id="KW-0479">Metal-binding</keyword>
<keyword evidence="1" id="KW-0378">Hydrolase</keyword>
<dbReference type="Pfam" id="PF07228">
    <property type="entry name" value="SpoIIE"/>
    <property type="match status" value="1"/>
</dbReference>
<accession>A0A137PE89</accession>
<keyword evidence="1" id="KW-0460">Magnesium</keyword>
<dbReference type="OMA" id="ANTIAWM"/>
<keyword evidence="1" id="KW-0464">Manganese</keyword>
<dbReference type="AlphaFoldDB" id="A0A137PE89"/>
<dbReference type="PANTHER" id="PTHR12320">
    <property type="entry name" value="PROTEIN PHOSPHATASE 2C"/>
    <property type="match status" value="1"/>
</dbReference>
<dbReference type="GO" id="GO:0046872">
    <property type="term" value="F:metal ion binding"/>
    <property type="evidence" value="ECO:0007669"/>
    <property type="project" value="UniProtKB-UniRule"/>
</dbReference>
<evidence type="ECO:0000256" key="1">
    <source>
        <dbReference type="RuleBase" id="RU366020"/>
    </source>
</evidence>
<dbReference type="Gene3D" id="3.60.40.10">
    <property type="entry name" value="PPM-type phosphatase domain"/>
    <property type="match status" value="2"/>
</dbReference>
<dbReference type="OrthoDB" id="60843at2759"/>
<protein>
    <recommendedName>
        <fullName evidence="1">Protein phosphatase</fullName>
        <ecNumber evidence="1">3.1.3.16</ecNumber>
    </recommendedName>
</protein>
<dbReference type="PROSITE" id="PS51746">
    <property type="entry name" value="PPM_2"/>
    <property type="match status" value="1"/>
</dbReference>
<dbReference type="EC" id="3.1.3.16" evidence="1"/>
<feature type="domain" description="PPM-type phosphatase" evidence="2">
    <location>
        <begin position="47"/>
        <end position="315"/>
    </location>
</feature>
<organism evidence="3 4">
    <name type="scientific">Conidiobolus coronatus (strain ATCC 28846 / CBS 209.66 / NRRL 28638)</name>
    <name type="common">Delacroixia coronata</name>
    <dbReference type="NCBI Taxonomy" id="796925"/>
    <lineage>
        <taxon>Eukaryota</taxon>
        <taxon>Fungi</taxon>
        <taxon>Fungi incertae sedis</taxon>
        <taxon>Zoopagomycota</taxon>
        <taxon>Entomophthoromycotina</taxon>
        <taxon>Entomophthoromycetes</taxon>
        <taxon>Entomophthorales</taxon>
        <taxon>Ancylistaceae</taxon>
        <taxon>Conidiobolus</taxon>
    </lineage>
</organism>
<dbReference type="SUPFAM" id="SSF81606">
    <property type="entry name" value="PP2C-like"/>
    <property type="match status" value="1"/>
</dbReference>
<keyword evidence="4" id="KW-1185">Reference proteome</keyword>
<dbReference type="GO" id="GO:0004722">
    <property type="term" value="F:protein serine/threonine phosphatase activity"/>
    <property type="evidence" value="ECO:0007669"/>
    <property type="project" value="UniProtKB-EC"/>
</dbReference>
<comment type="cofactor">
    <cofactor evidence="1">
        <name>Mn(2+)</name>
        <dbReference type="ChEBI" id="CHEBI:29035"/>
    </cofactor>
</comment>
<name>A0A137PE89_CONC2</name>
<comment type="cofactor">
    <cofactor evidence="1">
        <name>Mg(2+)</name>
        <dbReference type="ChEBI" id="CHEBI:18420"/>
    </cofactor>
</comment>
<dbReference type="InterPro" id="IPR001932">
    <property type="entry name" value="PPM-type_phosphatase-like_dom"/>
</dbReference>
<comment type="similarity">
    <text evidence="1">Belongs to the PP2C family.</text>
</comment>
<evidence type="ECO:0000313" key="3">
    <source>
        <dbReference type="EMBL" id="KXN73300.1"/>
    </source>
</evidence>
<dbReference type="EMBL" id="KQ964439">
    <property type="protein sequence ID" value="KXN73300.1"/>
    <property type="molecule type" value="Genomic_DNA"/>
</dbReference>
<dbReference type="Proteomes" id="UP000070444">
    <property type="component" value="Unassembled WGS sequence"/>
</dbReference>
<dbReference type="PANTHER" id="PTHR12320:SF1">
    <property type="entry name" value="PROTEIN PHOSPHATASE PTC7 HOMOLOG"/>
    <property type="match status" value="1"/>
</dbReference>
<dbReference type="InterPro" id="IPR039123">
    <property type="entry name" value="PPTC7"/>
</dbReference>
<comment type="catalytic activity">
    <reaction evidence="1">
        <text>O-phospho-L-seryl-[protein] + H2O = L-seryl-[protein] + phosphate</text>
        <dbReference type="Rhea" id="RHEA:20629"/>
        <dbReference type="Rhea" id="RHEA-COMP:9863"/>
        <dbReference type="Rhea" id="RHEA-COMP:11604"/>
        <dbReference type="ChEBI" id="CHEBI:15377"/>
        <dbReference type="ChEBI" id="CHEBI:29999"/>
        <dbReference type="ChEBI" id="CHEBI:43474"/>
        <dbReference type="ChEBI" id="CHEBI:83421"/>
        <dbReference type="EC" id="3.1.3.16"/>
    </reaction>
</comment>
<dbReference type="STRING" id="796925.A0A137PE89"/>